<name>D2VA11_NAEGR</name>
<dbReference type="GeneID" id="8859466"/>
<protein>
    <submittedName>
        <fullName evidence="1">Predicted protein</fullName>
    </submittedName>
</protein>
<dbReference type="RefSeq" id="XP_002678970.1">
    <property type="nucleotide sequence ID" value="XM_002678924.1"/>
</dbReference>
<organism evidence="2">
    <name type="scientific">Naegleria gruberi</name>
    <name type="common">Amoeba</name>
    <dbReference type="NCBI Taxonomy" id="5762"/>
    <lineage>
        <taxon>Eukaryota</taxon>
        <taxon>Discoba</taxon>
        <taxon>Heterolobosea</taxon>
        <taxon>Tetramitia</taxon>
        <taxon>Eutetramitia</taxon>
        <taxon>Vahlkampfiidae</taxon>
        <taxon>Naegleria</taxon>
    </lineage>
</organism>
<dbReference type="AlphaFoldDB" id="D2VA11"/>
<reference evidence="1 2" key="1">
    <citation type="journal article" date="2010" name="Cell">
        <title>The genome of Naegleria gruberi illuminates early eukaryotic versatility.</title>
        <authorList>
            <person name="Fritz-Laylin L.K."/>
            <person name="Prochnik S.E."/>
            <person name="Ginger M.L."/>
            <person name="Dacks J.B."/>
            <person name="Carpenter M.L."/>
            <person name="Field M.C."/>
            <person name="Kuo A."/>
            <person name="Paredez A."/>
            <person name="Chapman J."/>
            <person name="Pham J."/>
            <person name="Shu S."/>
            <person name="Neupane R."/>
            <person name="Cipriano M."/>
            <person name="Mancuso J."/>
            <person name="Tu H."/>
            <person name="Salamov A."/>
            <person name="Lindquist E."/>
            <person name="Shapiro H."/>
            <person name="Lucas S."/>
            <person name="Grigoriev I.V."/>
            <person name="Cande W.Z."/>
            <person name="Fulton C."/>
            <person name="Rokhsar D.S."/>
            <person name="Dawson S.C."/>
        </authorList>
    </citation>
    <scope>NUCLEOTIDE SEQUENCE [LARGE SCALE GENOMIC DNA]</scope>
    <source>
        <strain evidence="1 2">NEG-M</strain>
    </source>
</reference>
<gene>
    <name evidence="1" type="ORF">NAEGRDRAFT_65700</name>
</gene>
<evidence type="ECO:0000313" key="2">
    <source>
        <dbReference type="Proteomes" id="UP000006671"/>
    </source>
</evidence>
<sequence>MTRKLFEKRKWFAIQTKIENLLILKDRINDDEVEAWKNIVNYMETKPFGKTPKEICQFKIYDRTLLQYLCMHFFGYDEQKQHLFDTLVEKYEANVLPCLQYTYFSRDFIQKNYILADIEKSKGKSVPFDILIHAFNKNFFSKENLDQLVILLKKYRQRDFRPLFMKRILPRLLGEISETYVDFAKKLNYLITKLKVYLLDNFSRDDISKCVSDMFINSNHLRYFNDDSPNIDKEIYELVKMGYGQYLNLLPIPLVSSSDDTLNLLKLVVEQGIDLKQYPYIIHETLMSKSYKKIPTLKYLIEERNIKYIRPPKHENDILNRFICPSEEYLENIEYLSSKLGLRLTCIDSFVHSLNSDVRFATLQKIVDHVTEKFKIDVVSNCLSRVYYSWQNIAAREDANLETQKKVLRYLEAKFPNAII</sequence>
<proteinExistence type="predicted"/>
<evidence type="ECO:0000313" key="1">
    <source>
        <dbReference type="EMBL" id="EFC46226.1"/>
    </source>
</evidence>
<keyword evidence="2" id="KW-1185">Reference proteome</keyword>
<accession>D2VA11</accession>
<dbReference type="Proteomes" id="UP000006671">
    <property type="component" value="Unassembled WGS sequence"/>
</dbReference>
<dbReference type="InParanoid" id="D2VA11"/>
<dbReference type="KEGG" id="ngr:NAEGRDRAFT_65700"/>
<dbReference type="EMBL" id="GG738859">
    <property type="protein sequence ID" value="EFC46226.1"/>
    <property type="molecule type" value="Genomic_DNA"/>
</dbReference>
<dbReference type="VEuPathDB" id="AmoebaDB:NAEGRDRAFT_65700"/>